<reference evidence="1 2" key="1">
    <citation type="journal article" date="2014" name="PLoS Genet.">
        <title>Phylogenetically driven sequencing of extremely halophilic archaea reveals strategies for static and dynamic osmo-response.</title>
        <authorList>
            <person name="Becker E.A."/>
            <person name="Seitzer P.M."/>
            <person name="Tritt A."/>
            <person name="Larsen D."/>
            <person name="Krusor M."/>
            <person name="Yao A.I."/>
            <person name="Wu D."/>
            <person name="Madern D."/>
            <person name="Eisen J.A."/>
            <person name="Darling A.E."/>
            <person name="Facciotti M.T."/>
        </authorList>
    </citation>
    <scope>NUCLEOTIDE SEQUENCE [LARGE SCALE GENOMIC DNA]</scope>
    <source>
        <strain evidence="1 2">DSM 19288</strain>
    </source>
</reference>
<sequence>MPAILFDKFEPILVFLALNVDVRWNFFECFLIEGRFFSYCTRKFEVLEGVDKVRESVLIASWYIITVRGITIVDSYSNLLVCRQIGFLVD</sequence>
<dbReference type="EMBL" id="AOJK01000063">
    <property type="protein sequence ID" value="ELZ41476.1"/>
    <property type="molecule type" value="Genomic_DNA"/>
</dbReference>
<keyword evidence="2" id="KW-1185">Reference proteome</keyword>
<proteinExistence type="predicted"/>
<protein>
    <submittedName>
        <fullName evidence="1">Uncharacterized protein</fullName>
    </submittedName>
</protein>
<dbReference type="Proteomes" id="UP000011586">
    <property type="component" value="Unassembled WGS sequence"/>
</dbReference>
<evidence type="ECO:0000313" key="2">
    <source>
        <dbReference type="Proteomes" id="UP000011586"/>
    </source>
</evidence>
<comment type="caution">
    <text evidence="1">The sequence shown here is derived from an EMBL/GenBank/DDBJ whole genome shotgun (WGS) entry which is preliminary data.</text>
</comment>
<organism evidence="1 2">
    <name type="scientific">Halorubrum californiense DSM 19288</name>
    <dbReference type="NCBI Taxonomy" id="1227465"/>
    <lineage>
        <taxon>Archaea</taxon>
        <taxon>Methanobacteriati</taxon>
        <taxon>Methanobacteriota</taxon>
        <taxon>Stenosarchaea group</taxon>
        <taxon>Halobacteria</taxon>
        <taxon>Halobacteriales</taxon>
        <taxon>Haloferacaceae</taxon>
        <taxon>Halorubrum</taxon>
    </lineage>
</organism>
<accession>M0E130</accession>
<dbReference type="AlphaFoldDB" id="M0E130"/>
<gene>
    <name evidence="1" type="ORF">C463_12372</name>
</gene>
<evidence type="ECO:0000313" key="1">
    <source>
        <dbReference type="EMBL" id="ELZ41476.1"/>
    </source>
</evidence>
<name>M0E130_9EURY</name>